<keyword evidence="1" id="KW-0732">Signal</keyword>
<dbReference type="AlphaFoldDB" id="A0A3L7ZUD7"/>
<dbReference type="InterPro" id="IPR025345">
    <property type="entry name" value="DUF4249"/>
</dbReference>
<reference evidence="2 4" key="1">
    <citation type="submission" date="2018-09" db="EMBL/GenBank/DDBJ databases">
        <title>Murine metabolic-syndrome-specific gut microbial biobank.</title>
        <authorList>
            <person name="Liu C."/>
        </authorList>
    </citation>
    <scope>NUCLEOTIDE SEQUENCE [LARGE SCALE GENOMIC DNA]</scope>
    <source>
        <strain evidence="2 4">8-P5</strain>
    </source>
</reference>
<gene>
    <name evidence="2" type="ORF">D7V78_04215</name>
    <name evidence="3" type="ORF">E5342_09470</name>
</gene>
<feature type="chain" id="PRO_5036084022" evidence="1">
    <location>
        <begin position="23"/>
        <end position="367"/>
    </location>
</feature>
<comment type="caution">
    <text evidence="2">The sequence shown here is derived from an EMBL/GenBank/DDBJ whole genome shotgun (WGS) entry which is preliminary data.</text>
</comment>
<dbReference type="Proteomes" id="UP000310032">
    <property type="component" value="Unassembled WGS sequence"/>
</dbReference>
<evidence type="ECO:0000256" key="1">
    <source>
        <dbReference type="SAM" id="SignalP"/>
    </source>
</evidence>
<dbReference type="EMBL" id="RAYI01000006">
    <property type="protein sequence ID" value="RLT74582.1"/>
    <property type="molecule type" value="Genomic_DNA"/>
</dbReference>
<feature type="signal peptide" evidence="1">
    <location>
        <begin position="1"/>
        <end position="22"/>
    </location>
</feature>
<evidence type="ECO:0000313" key="2">
    <source>
        <dbReference type="EMBL" id="RLT74582.1"/>
    </source>
</evidence>
<name>A0A3L7ZUD7_PARDI</name>
<dbReference type="EMBL" id="SRYM01000022">
    <property type="protein sequence ID" value="TGY57777.1"/>
    <property type="molecule type" value="Genomic_DNA"/>
</dbReference>
<protein>
    <submittedName>
        <fullName evidence="2">DUF4249 domain-containing protein</fullName>
    </submittedName>
</protein>
<dbReference type="PROSITE" id="PS51257">
    <property type="entry name" value="PROKAR_LIPOPROTEIN"/>
    <property type="match status" value="1"/>
</dbReference>
<evidence type="ECO:0000313" key="3">
    <source>
        <dbReference type="EMBL" id="TGY57777.1"/>
    </source>
</evidence>
<dbReference type="RefSeq" id="WP_121735136.1">
    <property type="nucleotide sequence ID" value="NZ_QXXG01000012.1"/>
</dbReference>
<organism evidence="2 4">
    <name type="scientific">Parabacteroides distasonis</name>
    <dbReference type="NCBI Taxonomy" id="823"/>
    <lineage>
        <taxon>Bacteria</taxon>
        <taxon>Pseudomonadati</taxon>
        <taxon>Bacteroidota</taxon>
        <taxon>Bacteroidia</taxon>
        <taxon>Bacteroidales</taxon>
        <taxon>Tannerellaceae</taxon>
        <taxon>Parabacteroides</taxon>
    </lineage>
</organism>
<accession>A0A3L7ZUD7</accession>
<evidence type="ECO:0000313" key="5">
    <source>
        <dbReference type="Proteomes" id="UP000310032"/>
    </source>
</evidence>
<reference evidence="3 5" key="2">
    <citation type="submission" date="2019-04" db="EMBL/GenBank/DDBJ databases">
        <title>Microbes associate with the intestines of laboratory mice.</title>
        <authorList>
            <person name="Navarre W."/>
            <person name="Wong E."/>
            <person name="Huang K."/>
            <person name="Tropini C."/>
            <person name="Ng K."/>
            <person name="Yu B."/>
        </authorList>
    </citation>
    <scope>NUCLEOTIDE SEQUENCE [LARGE SCALE GENOMIC DNA]</scope>
    <source>
        <strain evidence="3 5">NM39_I3</strain>
    </source>
</reference>
<evidence type="ECO:0000313" key="4">
    <source>
        <dbReference type="Proteomes" id="UP000278164"/>
    </source>
</evidence>
<dbReference type="Proteomes" id="UP000278164">
    <property type="component" value="Unassembled WGS sequence"/>
</dbReference>
<dbReference type="Pfam" id="PF14054">
    <property type="entry name" value="DUF4249"/>
    <property type="match status" value="1"/>
</dbReference>
<proteinExistence type="predicted"/>
<dbReference type="OrthoDB" id="1062680at2"/>
<sequence length="367" mass="42055">MRLCIIGLLAILSFISCVSEFAPEVRGVSGILVVDGTITNGDPVFRLSRSVDISADLLRDKEVITEAKMYVERDDGALFPATHEGEGVYRVLVGDLEAGMEYRLCFSIGNKEYQSEFLRPIQTAEIDSLSYKERKGTHVAVYLTSDGRSGNSLYYRWGYRETWEVTASIWAKQYYEDGALVVSDRLSPRNHYYCWGRDTSKSLLLGTTKELSENLMLDRLLYEIPRTDEKLSVLYHVEVSQMQLRQEAYAYYLRMQEEIERTGGLFCKVMTASDDHGNIRCASDPQEPVIGYVEVATVTTKGLYIADGSLYESAEKACWVFESVSQDYQLPWVDYDKRTYSSWRCVDCREHYNATKNKPSWWPTDHL</sequence>